<feature type="transmembrane region" description="Helical" evidence="6">
    <location>
        <begin position="181"/>
        <end position="199"/>
    </location>
</feature>
<evidence type="ECO:0000256" key="3">
    <source>
        <dbReference type="ARBA" id="ARBA00022960"/>
    </source>
</evidence>
<feature type="transmembrane region" description="Helical" evidence="6">
    <location>
        <begin position="70"/>
        <end position="90"/>
    </location>
</feature>
<comment type="caution">
    <text evidence="7">The sequence shown here is derived from an EMBL/GenBank/DDBJ whole genome shotgun (WGS) entry which is preliminary data.</text>
</comment>
<evidence type="ECO:0000256" key="5">
    <source>
        <dbReference type="ARBA" id="ARBA00023136"/>
    </source>
</evidence>
<sequence>MKFKFFNSKTIDWILYLVPVLLMAAGLAVIYSLTYFNDKISLFYGQLTYTLIALIIMVVLTFWDYRNLRGLAIYLYLLGVILLILILYFGKSAFGATRWLDLGFFQLQPSELMKLFIVIVLARYFADIYGEIKPQHIFIALILTIISAYLILMQPDLGTVSVLSVGALSVLFFAKLTKKQIISLILLIIMALPLIWFNLKPYQKERVYTFLNPSSDVYGSGYNVLQSTITIGSGGLFGKGLGHGPQSQLNFLPVAHTDFIFAGVAEASGLIGSMVLIILFLILIFRIISIARISKDNFGMLLAVGFGAVIFFQMAVNIGMNLGLAPVTGVPLPFVSHGGTSLIMNAAIIGILQSIYLRHKKITF</sequence>
<name>A0A1F5EEH7_9BACT</name>
<comment type="subcellular location">
    <subcellularLocation>
        <location evidence="6">Cell membrane</location>
        <topology evidence="6">Multi-pass membrane protein</topology>
    </subcellularLocation>
    <subcellularLocation>
        <location evidence="1">Membrane</location>
        <topology evidence="1">Multi-pass membrane protein</topology>
    </subcellularLocation>
</comment>
<evidence type="ECO:0000313" key="8">
    <source>
        <dbReference type="Proteomes" id="UP000176451"/>
    </source>
</evidence>
<protein>
    <recommendedName>
        <fullName evidence="6">Peptidoglycan glycosyltransferase RodA</fullName>
        <shortName evidence="6">PGT</shortName>
        <ecNumber evidence="6">2.4.99.28</ecNumber>
    </recommendedName>
    <alternativeName>
        <fullName evidence="6">Cell elongation protein RodA</fullName>
    </alternativeName>
    <alternativeName>
        <fullName evidence="6">Cell wall polymerase</fullName>
    </alternativeName>
    <alternativeName>
        <fullName evidence="6">Peptidoglycan polymerase</fullName>
        <shortName evidence="6">PG polymerase</shortName>
    </alternativeName>
</protein>
<keyword evidence="2 6" id="KW-0812">Transmembrane</keyword>
<dbReference type="GO" id="GO:0005886">
    <property type="term" value="C:plasma membrane"/>
    <property type="evidence" value="ECO:0007669"/>
    <property type="project" value="UniProtKB-SubCell"/>
</dbReference>
<dbReference type="GO" id="GO:0009252">
    <property type="term" value="P:peptidoglycan biosynthetic process"/>
    <property type="evidence" value="ECO:0007669"/>
    <property type="project" value="UniProtKB-UniRule"/>
</dbReference>
<dbReference type="UniPathway" id="UPA00219"/>
<dbReference type="PANTHER" id="PTHR30474">
    <property type="entry name" value="CELL CYCLE PROTEIN"/>
    <property type="match status" value="1"/>
</dbReference>
<dbReference type="InterPro" id="IPR001182">
    <property type="entry name" value="FtsW/RodA"/>
</dbReference>
<feature type="transmembrane region" description="Helical" evidence="6">
    <location>
        <begin position="297"/>
        <end position="318"/>
    </location>
</feature>
<comment type="catalytic activity">
    <reaction evidence="6">
        <text>[GlcNAc-(1-&gt;4)-Mur2Ac(oyl-L-Ala-gamma-D-Glu-L-Lys-D-Ala-D-Ala)](n)-di-trans,octa-cis-undecaprenyl diphosphate + beta-D-GlcNAc-(1-&gt;4)-Mur2Ac(oyl-L-Ala-gamma-D-Glu-L-Lys-D-Ala-D-Ala)-di-trans,octa-cis-undecaprenyl diphosphate = [GlcNAc-(1-&gt;4)-Mur2Ac(oyl-L-Ala-gamma-D-Glu-L-Lys-D-Ala-D-Ala)](n+1)-di-trans,octa-cis-undecaprenyl diphosphate + di-trans,octa-cis-undecaprenyl diphosphate + H(+)</text>
        <dbReference type="Rhea" id="RHEA:23708"/>
        <dbReference type="Rhea" id="RHEA-COMP:9602"/>
        <dbReference type="Rhea" id="RHEA-COMP:9603"/>
        <dbReference type="ChEBI" id="CHEBI:15378"/>
        <dbReference type="ChEBI" id="CHEBI:58405"/>
        <dbReference type="ChEBI" id="CHEBI:60033"/>
        <dbReference type="ChEBI" id="CHEBI:78435"/>
        <dbReference type="EC" id="2.4.99.28"/>
    </reaction>
</comment>
<comment type="function">
    <text evidence="6">Peptidoglycan polymerase that is essential for cell wall elongation.</text>
</comment>
<dbReference type="AlphaFoldDB" id="A0A1F5EEH7"/>
<keyword evidence="6" id="KW-0328">Glycosyltransferase</keyword>
<feature type="transmembrane region" description="Helical" evidence="6">
    <location>
        <begin position="136"/>
        <end position="152"/>
    </location>
</feature>
<keyword evidence="4 6" id="KW-1133">Transmembrane helix</keyword>
<comment type="pathway">
    <text evidence="6">Cell wall biogenesis; peptidoglycan biosynthesis.</text>
</comment>
<proteinExistence type="inferred from homology"/>
<evidence type="ECO:0000256" key="2">
    <source>
        <dbReference type="ARBA" id="ARBA00022692"/>
    </source>
</evidence>
<feature type="transmembrane region" description="Helical" evidence="6">
    <location>
        <begin position="42"/>
        <end position="63"/>
    </location>
</feature>
<dbReference type="InterPro" id="IPR011923">
    <property type="entry name" value="RodA/MrdB"/>
</dbReference>
<keyword evidence="6" id="KW-0573">Peptidoglycan synthesis</keyword>
<dbReference type="HAMAP" id="MF_02079">
    <property type="entry name" value="PGT_RodA"/>
    <property type="match status" value="1"/>
</dbReference>
<accession>A0A1F5EEH7</accession>
<dbReference type="GO" id="GO:0008360">
    <property type="term" value="P:regulation of cell shape"/>
    <property type="evidence" value="ECO:0007669"/>
    <property type="project" value="UniProtKB-KW"/>
</dbReference>
<keyword evidence="5 6" id="KW-0472">Membrane</keyword>
<dbReference type="EMBL" id="MEZV01000055">
    <property type="protein sequence ID" value="OGD65626.1"/>
    <property type="molecule type" value="Genomic_DNA"/>
</dbReference>
<keyword evidence="6" id="KW-0961">Cell wall biogenesis/degradation</keyword>
<dbReference type="GO" id="GO:0008955">
    <property type="term" value="F:peptidoglycan glycosyltransferase activity"/>
    <property type="evidence" value="ECO:0007669"/>
    <property type="project" value="UniProtKB-UniRule"/>
</dbReference>
<evidence type="ECO:0000256" key="4">
    <source>
        <dbReference type="ARBA" id="ARBA00022989"/>
    </source>
</evidence>
<keyword evidence="3 6" id="KW-0133">Cell shape</keyword>
<dbReference type="NCBIfam" id="TIGR02210">
    <property type="entry name" value="rodA_shape"/>
    <property type="match status" value="1"/>
</dbReference>
<keyword evidence="6" id="KW-0808">Transferase</keyword>
<feature type="transmembrane region" description="Helical" evidence="6">
    <location>
        <begin position="338"/>
        <end position="357"/>
    </location>
</feature>
<gene>
    <name evidence="6" type="primary">rodA</name>
    <name evidence="7" type="ORF">A3F08_01120</name>
</gene>
<comment type="similarity">
    <text evidence="6">Belongs to the SEDS family. MrdB/RodA subfamily.</text>
</comment>
<keyword evidence="6" id="KW-1003">Cell membrane</keyword>
<dbReference type="Proteomes" id="UP000176451">
    <property type="component" value="Unassembled WGS sequence"/>
</dbReference>
<reference evidence="7 8" key="1">
    <citation type="journal article" date="2016" name="Nat. Commun.">
        <title>Thousands of microbial genomes shed light on interconnected biogeochemical processes in an aquifer system.</title>
        <authorList>
            <person name="Anantharaman K."/>
            <person name="Brown C.T."/>
            <person name="Hug L.A."/>
            <person name="Sharon I."/>
            <person name="Castelle C.J."/>
            <person name="Probst A.J."/>
            <person name="Thomas B.C."/>
            <person name="Singh A."/>
            <person name="Wilkins M.J."/>
            <person name="Karaoz U."/>
            <person name="Brodie E.L."/>
            <person name="Williams K.H."/>
            <person name="Hubbard S.S."/>
            <person name="Banfield J.F."/>
        </authorList>
    </citation>
    <scope>NUCLEOTIDE SEQUENCE [LARGE SCALE GENOMIC DNA]</scope>
</reference>
<dbReference type="GO" id="GO:0015648">
    <property type="term" value="F:lipid-linked peptidoglycan transporter activity"/>
    <property type="evidence" value="ECO:0007669"/>
    <property type="project" value="TreeGrafter"/>
</dbReference>
<dbReference type="EC" id="2.4.99.28" evidence="6"/>
<dbReference type="STRING" id="1797469.A3F08_01120"/>
<dbReference type="Pfam" id="PF01098">
    <property type="entry name" value="FTSW_RODA_SPOVE"/>
    <property type="match status" value="1"/>
</dbReference>
<dbReference type="PANTHER" id="PTHR30474:SF1">
    <property type="entry name" value="PEPTIDOGLYCAN GLYCOSYLTRANSFERASE MRDB"/>
    <property type="match status" value="1"/>
</dbReference>
<feature type="transmembrane region" description="Helical" evidence="6">
    <location>
        <begin position="158"/>
        <end position="174"/>
    </location>
</feature>
<feature type="transmembrane region" description="Helical" evidence="6">
    <location>
        <begin position="12"/>
        <end position="36"/>
    </location>
</feature>
<feature type="transmembrane region" description="Helical" evidence="6">
    <location>
        <begin position="259"/>
        <end position="285"/>
    </location>
</feature>
<feature type="transmembrane region" description="Helical" evidence="6">
    <location>
        <begin position="102"/>
        <end position="124"/>
    </location>
</feature>
<dbReference type="GO" id="GO:0032153">
    <property type="term" value="C:cell division site"/>
    <property type="evidence" value="ECO:0007669"/>
    <property type="project" value="TreeGrafter"/>
</dbReference>
<evidence type="ECO:0000256" key="1">
    <source>
        <dbReference type="ARBA" id="ARBA00004141"/>
    </source>
</evidence>
<organism evidence="7 8">
    <name type="scientific">Candidatus Berkelbacteria bacterium RIFCSPHIGHO2_12_FULL_36_9</name>
    <dbReference type="NCBI Taxonomy" id="1797469"/>
    <lineage>
        <taxon>Bacteria</taxon>
        <taxon>Candidatus Berkelbacteria</taxon>
    </lineage>
</organism>
<evidence type="ECO:0000313" key="7">
    <source>
        <dbReference type="EMBL" id="OGD65626.1"/>
    </source>
</evidence>
<evidence type="ECO:0000256" key="6">
    <source>
        <dbReference type="HAMAP-Rule" id="MF_02079"/>
    </source>
</evidence>
<dbReference type="GO" id="GO:0071555">
    <property type="term" value="P:cell wall organization"/>
    <property type="evidence" value="ECO:0007669"/>
    <property type="project" value="UniProtKB-KW"/>
</dbReference>
<dbReference type="GO" id="GO:0051301">
    <property type="term" value="P:cell division"/>
    <property type="evidence" value="ECO:0007669"/>
    <property type="project" value="InterPro"/>
</dbReference>